<accession>A0ABQ3XB94</accession>
<organism evidence="1 2">
    <name type="scientific">Actinoplanes couchii</name>
    <dbReference type="NCBI Taxonomy" id="403638"/>
    <lineage>
        <taxon>Bacteria</taxon>
        <taxon>Bacillati</taxon>
        <taxon>Actinomycetota</taxon>
        <taxon>Actinomycetes</taxon>
        <taxon>Micromonosporales</taxon>
        <taxon>Micromonosporaceae</taxon>
        <taxon>Actinoplanes</taxon>
    </lineage>
</organism>
<reference evidence="1 2" key="1">
    <citation type="submission" date="2021-01" db="EMBL/GenBank/DDBJ databases">
        <title>Whole genome shotgun sequence of Actinoplanes couchii NBRC 106145.</title>
        <authorList>
            <person name="Komaki H."/>
            <person name="Tamura T."/>
        </authorList>
    </citation>
    <scope>NUCLEOTIDE SEQUENCE [LARGE SCALE GENOMIC DNA]</scope>
    <source>
        <strain evidence="1 2">NBRC 106145</strain>
    </source>
</reference>
<proteinExistence type="predicted"/>
<dbReference type="EMBL" id="BOMG01000052">
    <property type="protein sequence ID" value="GID55756.1"/>
    <property type="molecule type" value="Genomic_DNA"/>
</dbReference>
<protein>
    <submittedName>
        <fullName evidence="1">Uncharacterized protein</fullName>
    </submittedName>
</protein>
<name>A0ABQ3XB94_9ACTN</name>
<dbReference type="Proteomes" id="UP000612282">
    <property type="component" value="Unassembled WGS sequence"/>
</dbReference>
<evidence type="ECO:0000313" key="2">
    <source>
        <dbReference type="Proteomes" id="UP000612282"/>
    </source>
</evidence>
<gene>
    <name evidence="1" type="ORF">Aco03nite_041600</name>
</gene>
<sequence length="166" mass="15724">MAAAPGVMGAGEAGTVGAVDAGAADIEAVDTGAVDTGAVDTGAGDAGTVDTGTVDTGTVDAGTVDAGAVEGGMASSVVVRASGGGVGSLWAPLLERRGVAIGIVAGGVLRLPGWVGVNFPAFRRAASARLAAARASVWRARSGAVAATQAPTAVARNSGRSPDAGR</sequence>
<evidence type="ECO:0000313" key="1">
    <source>
        <dbReference type="EMBL" id="GID55756.1"/>
    </source>
</evidence>
<keyword evidence="2" id="KW-1185">Reference proteome</keyword>
<comment type="caution">
    <text evidence="1">The sequence shown here is derived from an EMBL/GenBank/DDBJ whole genome shotgun (WGS) entry which is preliminary data.</text>
</comment>